<dbReference type="EMBL" id="HE806316">
    <property type="protein sequence ID" value="CCH58159.1"/>
    <property type="molecule type" value="Genomic_DNA"/>
</dbReference>
<evidence type="ECO:0000256" key="8">
    <source>
        <dbReference type="ARBA" id="ARBA00033774"/>
    </source>
</evidence>
<dbReference type="InterPro" id="IPR036871">
    <property type="entry name" value="PX_dom_sf"/>
</dbReference>
<accession>I2GVK7</accession>
<evidence type="ECO:0000256" key="1">
    <source>
        <dbReference type="ARBA" id="ARBA00004148"/>
    </source>
</evidence>
<dbReference type="GO" id="GO:0005774">
    <property type="term" value="C:vacuolar membrane"/>
    <property type="evidence" value="ECO:0007669"/>
    <property type="project" value="UniProtKB-SubCell"/>
</dbReference>
<dbReference type="KEGG" id="tbl:TBLA_0A03600"/>
<keyword evidence="5" id="KW-0967">Endosome</keyword>
<evidence type="ECO:0000259" key="10">
    <source>
        <dbReference type="PROSITE" id="PS50195"/>
    </source>
</evidence>
<dbReference type="AlphaFoldDB" id="I2GVK7"/>
<comment type="function">
    <text evidence="7">Recruits the lipid transfer protein VPS13 to endosomal and vacuolar membranes.</text>
</comment>
<dbReference type="GO" id="GO:0072657">
    <property type="term" value="P:protein localization to membrane"/>
    <property type="evidence" value="ECO:0007669"/>
    <property type="project" value="EnsemblFungi"/>
</dbReference>
<evidence type="ECO:0000256" key="7">
    <source>
        <dbReference type="ARBA" id="ARBA00033728"/>
    </source>
</evidence>
<dbReference type="CDD" id="cd07280">
    <property type="entry name" value="PX_YPT35"/>
    <property type="match status" value="1"/>
</dbReference>
<dbReference type="RefSeq" id="XP_004177678.1">
    <property type="nucleotide sequence ID" value="XM_004177630.1"/>
</dbReference>
<evidence type="ECO:0000313" key="12">
    <source>
        <dbReference type="Proteomes" id="UP000002866"/>
    </source>
</evidence>
<dbReference type="OMA" id="FAVWKIT"/>
<dbReference type="PROSITE" id="PS50195">
    <property type="entry name" value="PX"/>
    <property type="match status" value="1"/>
</dbReference>
<evidence type="ECO:0000256" key="3">
    <source>
        <dbReference type="ARBA" id="ARBA00007426"/>
    </source>
</evidence>
<evidence type="ECO:0000256" key="6">
    <source>
        <dbReference type="ARBA" id="ARBA00023136"/>
    </source>
</evidence>
<reference evidence="11 12" key="1">
    <citation type="journal article" date="2011" name="Proc. Natl. Acad. Sci. U.S.A.">
        <title>Evolutionary erosion of yeast sex chromosomes by mating-type switching accidents.</title>
        <authorList>
            <person name="Gordon J.L."/>
            <person name="Armisen D."/>
            <person name="Proux-Wera E."/>
            <person name="Oheigeartaigh S.S."/>
            <person name="Byrne K.P."/>
            <person name="Wolfe K.H."/>
        </authorList>
    </citation>
    <scope>NUCLEOTIDE SEQUENCE [LARGE SCALE GENOMIC DNA]</scope>
    <source>
        <strain evidence="12">ATCC 34711 / CBS 6284 / DSM 70876 / NBRC 10599 / NRRL Y-10934 / UCD 77-7</strain>
    </source>
</reference>
<dbReference type="Pfam" id="PF00787">
    <property type="entry name" value="PX"/>
    <property type="match status" value="1"/>
</dbReference>
<organism evidence="11 12">
    <name type="scientific">Henningerozyma blattae (strain ATCC 34711 / CBS 6284 / DSM 70876 / NBRC 10599 / NRRL Y-10934 / UCD 77-7)</name>
    <name type="common">Yeast</name>
    <name type="synonym">Tetrapisispora blattae</name>
    <dbReference type="NCBI Taxonomy" id="1071380"/>
    <lineage>
        <taxon>Eukaryota</taxon>
        <taxon>Fungi</taxon>
        <taxon>Dikarya</taxon>
        <taxon>Ascomycota</taxon>
        <taxon>Saccharomycotina</taxon>
        <taxon>Saccharomycetes</taxon>
        <taxon>Saccharomycetales</taxon>
        <taxon>Saccharomycetaceae</taxon>
        <taxon>Henningerozyma</taxon>
    </lineage>
</organism>
<dbReference type="InterPro" id="IPR001683">
    <property type="entry name" value="PX_dom"/>
</dbReference>
<dbReference type="eggNOG" id="ENOG502S40T">
    <property type="taxonomic scope" value="Eukaryota"/>
</dbReference>
<dbReference type="GO" id="GO:0032266">
    <property type="term" value="F:phosphatidylinositol-3-phosphate binding"/>
    <property type="evidence" value="ECO:0007669"/>
    <property type="project" value="EnsemblFungi"/>
</dbReference>
<evidence type="ECO:0000256" key="2">
    <source>
        <dbReference type="ARBA" id="ARBA00004481"/>
    </source>
</evidence>
<dbReference type="HOGENOM" id="CLU_1475537_0_0_1"/>
<dbReference type="InterPro" id="IPR037917">
    <property type="entry name" value="Ypt35_PX"/>
</dbReference>
<dbReference type="FunCoup" id="I2GVK7">
    <property type="interactions" value="102"/>
</dbReference>
<keyword evidence="6" id="KW-0472">Membrane</keyword>
<evidence type="ECO:0000256" key="4">
    <source>
        <dbReference type="ARBA" id="ARBA00022554"/>
    </source>
</evidence>
<dbReference type="SUPFAM" id="SSF64268">
    <property type="entry name" value="PX domain"/>
    <property type="match status" value="1"/>
</dbReference>
<feature type="domain" description="PX" evidence="10">
    <location>
        <begin position="39"/>
        <end position="182"/>
    </location>
</feature>
<gene>
    <name evidence="11" type="primary">TBLA0A03600</name>
    <name evidence="11" type="ORF">TBLA_0A03600</name>
</gene>
<dbReference type="OrthoDB" id="10254720at2759"/>
<dbReference type="GO" id="GO:0010008">
    <property type="term" value="C:endosome membrane"/>
    <property type="evidence" value="ECO:0007669"/>
    <property type="project" value="UniProtKB-SubCell"/>
</dbReference>
<dbReference type="GO" id="GO:0030674">
    <property type="term" value="F:protein-macromolecule adaptor activity"/>
    <property type="evidence" value="ECO:0007669"/>
    <property type="project" value="EnsemblFungi"/>
</dbReference>
<sequence length="182" mass="21319">MSQKISIIPPEPITLINNETTNAYDSQYSKTLSTNGLALYKVTVSDCTIVKGSNGGEFAVWKVTVLLTKEDSSSSQEDNNNVLQEMNYRKIQVYRRYSDFELFRKQIIDRLKEQQQVGKVVNLPSLPPKVPWYDLWKYQDINLDKKWLNNRQRGLNHFLNHILLDVEIRRVSKDIIIKFLNR</sequence>
<dbReference type="GO" id="GO:0071561">
    <property type="term" value="C:nucleus-vacuole junction"/>
    <property type="evidence" value="ECO:0007669"/>
    <property type="project" value="EnsemblFungi"/>
</dbReference>
<comment type="subcellular location">
    <subcellularLocation>
        <location evidence="2">Endosome membrane</location>
        <topology evidence="2">Peripheral membrane protein</topology>
    </subcellularLocation>
    <subcellularLocation>
        <location evidence="1">Vacuole membrane</location>
        <topology evidence="1">Peripheral membrane protein</topology>
    </subcellularLocation>
</comment>
<comment type="similarity">
    <text evidence="3">Belongs to the YPT35 family.</text>
</comment>
<keyword evidence="12" id="KW-1185">Reference proteome</keyword>
<dbReference type="InParanoid" id="I2GVK7"/>
<name>I2GVK7_HENB6</name>
<dbReference type="GO" id="GO:0036010">
    <property type="term" value="P:protein localization to endosome"/>
    <property type="evidence" value="ECO:0007669"/>
    <property type="project" value="EnsemblFungi"/>
</dbReference>
<dbReference type="STRING" id="1071380.I2GVK7"/>
<proteinExistence type="inferred from homology"/>
<dbReference type="Proteomes" id="UP000002866">
    <property type="component" value="Chromosome 1"/>
</dbReference>
<dbReference type="SMART" id="SM00312">
    <property type="entry name" value="PX"/>
    <property type="match status" value="1"/>
</dbReference>
<dbReference type="Gene3D" id="3.30.1520.10">
    <property type="entry name" value="Phox-like domain"/>
    <property type="match status" value="1"/>
</dbReference>
<evidence type="ECO:0000256" key="5">
    <source>
        <dbReference type="ARBA" id="ARBA00022753"/>
    </source>
</evidence>
<evidence type="ECO:0000313" key="11">
    <source>
        <dbReference type="EMBL" id="CCH58159.1"/>
    </source>
</evidence>
<evidence type="ECO:0000256" key="9">
    <source>
        <dbReference type="ARBA" id="ARBA00033785"/>
    </source>
</evidence>
<protein>
    <recommendedName>
        <fullName evidence="8">Endosomal/vacuolar adapter protein YPT35</fullName>
    </recommendedName>
    <alternativeName>
        <fullName evidence="9">PX domain-containing protein YPT35</fullName>
    </alternativeName>
</protein>
<keyword evidence="4" id="KW-0926">Vacuole</keyword>
<dbReference type="GeneID" id="14493686"/>